<dbReference type="GO" id="GO:0003729">
    <property type="term" value="F:mRNA binding"/>
    <property type="evidence" value="ECO:0007669"/>
    <property type="project" value="TreeGrafter"/>
</dbReference>
<dbReference type="PANTHER" id="PTHR23092:SF50">
    <property type="entry name" value="MTF2-LIKE C-TERMINAL DOMAIN-CONTAINING PROTEIN"/>
    <property type="match status" value="1"/>
</dbReference>
<sequence length="514" mass="57456">MPRLSLPFRRIPSSVPTTKEPDVFANSLHKTLEAHRSSNRASLIRKVYPRAPSPGLFRPWILPENRAGYQPPAPIPTLEDSEIKKVKSEEGRHNRTRESKLPSEDDRPGPGVICTADPSIYDPLGQRPWLRYIPPSQVTGDAFAYLDAEIRALGSYLAPSPEEQSQVTRINTEVISLLETKIPSPPKLFGPHRMGLALAHSNLDFLIPFTDPSRSPDRTRMPSATRPQIQDAHTKLLRQVQSALQSTLTFNGRIWLQTKVPRMQARHQPTGLKLRFVCGENVPAIIEYLQDYMVEYPALRPLYFGIRALLEARGLYSSSHGNVSSHANVSSYAGIENNALLMLLVAFLKMNHGRFTGPNALGYQFIAFLKLYGTGVDLCSVGVAVDPPGFFDNKTLRATNEDAESAYRRGQRSLMSAKRNAVAKGNLPAARRLCIQDPTHYMKDLGRSCTRTTELQGVFKTAYEQLSEALEKWEGPSEDSSILATALRATFDGFEERRRQTTRGTEAYSRPKTD</sequence>
<dbReference type="GO" id="GO:1990817">
    <property type="term" value="F:poly(A) RNA polymerase activity"/>
    <property type="evidence" value="ECO:0007669"/>
    <property type="project" value="InterPro"/>
</dbReference>
<proteinExistence type="predicted"/>
<gene>
    <name evidence="2" type="ORF">PENDEC_c003G01466</name>
</gene>
<evidence type="ECO:0000256" key="1">
    <source>
        <dbReference type="SAM" id="MobiDB-lite"/>
    </source>
</evidence>
<dbReference type="OrthoDB" id="273917at2759"/>
<dbReference type="EMBL" id="MDYL01000003">
    <property type="protein sequence ID" value="OQD76991.1"/>
    <property type="molecule type" value="Genomic_DNA"/>
</dbReference>
<keyword evidence="3" id="KW-1185">Reference proteome</keyword>
<feature type="region of interest" description="Disordered" evidence="1">
    <location>
        <begin position="493"/>
        <end position="514"/>
    </location>
</feature>
<dbReference type="PANTHER" id="PTHR23092">
    <property type="entry name" value="POLY(A) RNA POLYMERASE"/>
    <property type="match status" value="1"/>
</dbReference>
<feature type="compositionally biased region" description="Basic and acidic residues" evidence="1">
    <location>
        <begin position="81"/>
        <end position="108"/>
    </location>
</feature>
<dbReference type="STRING" id="69771.A0A1V6PJ35"/>
<dbReference type="OMA" id="LCIQDPT"/>
<dbReference type="Gene3D" id="3.30.460.10">
    <property type="entry name" value="Beta Polymerase, domain 2"/>
    <property type="match status" value="1"/>
</dbReference>
<evidence type="ECO:0000313" key="2">
    <source>
        <dbReference type="EMBL" id="OQD76991.1"/>
    </source>
</evidence>
<evidence type="ECO:0000313" key="3">
    <source>
        <dbReference type="Proteomes" id="UP000191522"/>
    </source>
</evidence>
<evidence type="ECO:0008006" key="4">
    <source>
        <dbReference type="Google" id="ProtNLM"/>
    </source>
</evidence>
<protein>
    <recommendedName>
        <fullName evidence="4">Polynucleotide adenylyltransferase</fullName>
    </recommendedName>
</protein>
<dbReference type="GO" id="GO:0043634">
    <property type="term" value="P:polyadenylation-dependent ncRNA catabolic process"/>
    <property type="evidence" value="ECO:0007669"/>
    <property type="project" value="TreeGrafter"/>
</dbReference>
<feature type="region of interest" description="Disordered" evidence="1">
    <location>
        <begin position="71"/>
        <end position="113"/>
    </location>
</feature>
<dbReference type="Proteomes" id="UP000191522">
    <property type="component" value="Unassembled WGS sequence"/>
</dbReference>
<name>A0A1V6PJ35_PENDC</name>
<dbReference type="AlphaFoldDB" id="A0A1V6PJ35"/>
<dbReference type="GO" id="GO:0031499">
    <property type="term" value="C:TRAMP complex"/>
    <property type="evidence" value="ECO:0007669"/>
    <property type="project" value="TreeGrafter"/>
</dbReference>
<dbReference type="InterPro" id="IPR043519">
    <property type="entry name" value="NT_sf"/>
</dbReference>
<reference evidence="3" key="1">
    <citation type="journal article" date="2017" name="Nat. Microbiol.">
        <title>Global analysis of biosynthetic gene clusters reveals vast potential of secondary metabolite production in Penicillium species.</title>
        <authorList>
            <person name="Nielsen J.C."/>
            <person name="Grijseels S."/>
            <person name="Prigent S."/>
            <person name="Ji B."/>
            <person name="Dainat J."/>
            <person name="Nielsen K.F."/>
            <person name="Frisvad J.C."/>
            <person name="Workman M."/>
            <person name="Nielsen J."/>
        </authorList>
    </citation>
    <scope>NUCLEOTIDE SEQUENCE [LARGE SCALE GENOMIC DNA]</scope>
    <source>
        <strain evidence="3">IBT 11843</strain>
    </source>
</reference>
<comment type="caution">
    <text evidence="2">The sequence shown here is derived from an EMBL/GenBank/DDBJ whole genome shotgun (WGS) entry which is preliminary data.</text>
</comment>
<organism evidence="2 3">
    <name type="scientific">Penicillium decumbens</name>
    <dbReference type="NCBI Taxonomy" id="69771"/>
    <lineage>
        <taxon>Eukaryota</taxon>
        <taxon>Fungi</taxon>
        <taxon>Dikarya</taxon>
        <taxon>Ascomycota</taxon>
        <taxon>Pezizomycotina</taxon>
        <taxon>Eurotiomycetes</taxon>
        <taxon>Eurotiomycetidae</taxon>
        <taxon>Eurotiales</taxon>
        <taxon>Aspergillaceae</taxon>
        <taxon>Penicillium</taxon>
    </lineage>
</organism>
<dbReference type="SUPFAM" id="SSF81631">
    <property type="entry name" value="PAP/OAS1 substrate-binding domain"/>
    <property type="match status" value="1"/>
</dbReference>
<accession>A0A1V6PJ35</accession>
<dbReference type="GO" id="GO:0031123">
    <property type="term" value="P:RNA 3'-end processing"/>
    <property type="evidence" value="ECO:0007669"/>
    <property type="project" value="TreeGrafter"/>
</dbReference>
<dbReference type="GO" id="GO:0005730">
    <property type="term" value="C:nucleolus"/>
    <property type="evidence" value="ECO:0007669"/>
    <property type="project" value="TreeGrafter"/>
</dbReference>
<dbReference type="InterPro" id="IPR045862">
    <property type="entry name" value="Trf4-like"/>
</dbReference>
<dbReference type="Gene3D" id="1.10.1410.10">
    <property type="match status" value="1"/>
</dbReference>